<comment type="caution">
    <text evidence="1">The sequence shown here is derived from an EMBL/GenBank/DDBJ whole genome shotgun (WGS) entry which is preliminary data.</text>
</comment>
<protein>
    <submittedName>
        <fullName evidence="1">Uncharacterized protein</fullName>
    </submittedName>
</protein>
<sequence length="957" mass="105133">MTVLRSRTILPETLKSGFEDSPGLEFSPTPQPARRRSLRLASKSSQCHHGDLSIDADGKTKGSDSESESPEVKNKRKERNSTPAKKARVLDVSDSESGNVKRNKCVSKENEETENRKALKGVELGLDGDQVVKDGEEAGVQEEKKRKGSGSGRGSLSSRRKSSRLAGKGKMETGVSLMFDLNSVPEDEMETKSMEEAGYDFHGVPMEKDAEKEGTDEKQVVKKGKSDSSSGKRIKLANVDLNTVEENKGDGESVEDFFAGEPEMNCPVIDDGDTAAHGDNRYGKEEKGKGKALVIEEDWLSIGTDANKMNAEGAQSNGVFSTNRKKRYSKEEKGKGKFIENSWLSISGREEKLVAGANGGEFNEEKIMQAAFDSIRVKKIDESNIAKEEVKQNVQERVGVVKRNKERFLATAKHFASRFAHFERSEEEDDPLPDAEIPMVEAAPEDEDWPGPFSTAVKILEERAAKLSAPRGSSRSDPKKDGPVIEWVPSQDCDFKRSRLSVPSLYDICFSVLCKNAEAITSLDGIPDAQRSQLSHRLCDSRKMNHQILSLIVSGSPSQICIKDCSCITEEQFQEIFQGCNTEHLRVLQLDLSGRCTADYILRQTLARSPNSLSSLTTVSLRGAYRLSDDGLHALVSSAPSLKSINLGACSLLTSTGINILAENLASVLKELYIDDCQNVDALSILPALMKLKHLEILSVADIRNVCDKFVCALIPLCGPNMKELVFSNCGKLTDTSLKAIAENCSGLRALDLVNLKNLTDSALRHLANGCRSLQVLKLCRNEFSDQGIAEFLGASGESLNELSLNNIKKVANNTAIALAARCSKTLSILDLSWCDNLGDEALGLIVDKCLSLRLLKLFGCTQISLLQLKKRDRWREGMEYRWEKNIFKCRILCNLHCFISVLVAQYAVDRDPPHIIESTNFSVGRDRCSSRGSGSDAIAAAGKASYFLRLSSKPSF</sequence>
<gene>
    <name evidence="1" type="ORF">MRB53_002120</name>
</gene>
<keyword evidence="2" id="KW-1185">Reference proteome</keyword>
<evidence type="ECO:0000313" key="1">
    <source>
        <dbReference type="EMBL" id="KAJ8649097.1"/>
    </source>
</evidence>
<reference evidence="1 2" key="1">
    <citation type="journal article" date="2022" name="Hortic Res">
        <title>A haplotype resolved chromosomal level avocado genome allows analysis of novel avocado genes.</title>
        <authorList>
            <person name="Nath O."/>
            <person name="Fletcher S.J."/>
            <person name="Hayward A."/>
            <person name="Shaw L.M."/>
            <person name="Masouleh A.K."/>
            <person name="Furtado A."/>
            <person name="Henry R.J."/>
            <person name="Mitter N."/>
        </authorList>
    </citation>
    <scope>NUCLEOTIDE SEQUENCE [LARGE SCALE GENOMIC DNA]</scope>
    <source>
        <strain evidence="2">cv. Hass</strain>
    </source>
</reference>
<evidence type="ECO:0000313" key="2">
    <source>
        <dbReference type="Proteomes" id="UP001234297"/>
    </source>
</evidence>
<dbReference type="EMBL" id="CM056809">
    <property type="protein sequence ID" value="KAJ8649097.1"/>
    <property type="molecule type" value="Genomic_DNA"/>
</dbReference>
<accession>A0ACC2MVY9</accession>
<dbReference type="Proteomes" id="UP001234297">
    <property type="component" value="Chromosome 1"/>
</dbReference>
<proteinExistence type="predicted"/>
<organism evidence="1 2">
    <name type="scientific">Persea americana</name>
    <name type="common">Avocado</name>
    <dbReference type="NCBI Taxonomy" id="3435"/>
    <lineage>
        <taxon>Eukaryota</taxon>
        <taxon>Viridiplantae</taxon>
        <taxon>Streptophyta</taxon>
        <taxon>Embryophyta</taxon>
        <taxon>Tracheophyta</taxon>
        <taxon>Spermatophyta</taxon>
        <taxon>Magnoliopsida</taxon>
        <taxon>Magnoliidae</taxon>
        <taxon>Laurales</taxon>
        <taxon>Lauraceae</taxon>
        <taxon>Persea</taxon>
    </lineage>
</organism>
<name>A0ACC2MVY9_PERAE</name>